<name>A0A0R2M518_9LACO</name>
<dbReference type="InterPro" id="IPR010982">
    <property type="entry name" value="Lambda_DNA-bd_dom_sf"/>
</dbReference>
<dbReference type="Gene3D" id="1.10.260.40">
    <property type="entry name" value="lambda repressor-like DNA-binding domains"/>
    <property type="match status" value="1"/>
</dbReference>
<evidence type="ECO:0000313" key="3">
    <source>
        <dbReference type="Proteomes" id="UP000051783"/>
    </source>
</evidence>
<sequence length="248" mass="28633">MENMLEIKLRELLSRENMTIAELSEKTKTNRASLTQLANNNSKMVKFETLDKIVNALNVNDVSDLFKLTNAGKVQLILKSKKSSTHFVATMKIVFEPVRGERIEEKFDIDYVLSKLDSDTYVLNGQPLQNITQDIENVFHWASDKSLALFIQEFWKELLNPPSKYEPVLQPDFLKHLSKDEEHPKHIQVFSVVRELPWLTKVIDVYAVKNIVVTKLFPEGFQVSEGYSNTPKNEIVFIPDLYGIFENI</sequence>
<dbReference type="PROSITE" id="PS50943">
    <property type="entry name" value="HTH_CROC1"/>
    <property type="match status" value="1"/>
</dbReference>
<evidence type="ECO:0000259" key="1">
    <source>
        <dbReference type="PROSITE" id="PS50943"/>
    </source>
</evidence>
<dbReference type="EMBL" id="JQCL01000103">
    <property type="protein sequence ID" value="KRO07548.1"/>
    <property type="molecule type" value="Genomic_DNA"/>
</dbReference>
<dbReference type="Proteomes" id="UP000051783">
    <property type="component" value="Unassembled WGS sequence"/>
</dbReference>
<feature type="domain" description="HTH cro/C1-type" evidence="1">
    <location>
        <begin position="9"/>
        <end position="65"/>
    </location>
</feature>
<dbReference type="SUPFAM" id="SSF47413">
    <property type="entry name" value="lambda repressor-like DNA-binding domains"/>
    <property type="match status" value="1"/>
</dbReference>
<dbReference type="PATRIC" id="fig|942150.3.peg.1519"/>
<keyword evidence="3" id="KW-1185">Reference proteome</keyword>
<reference evidence="2 3" key="1">
    <citation type="journal article" date="2015" name="Genome Announc.">
        <title>Expanding the biotechnology potential of lactobacilli through comparative genomics of 213 strains and associated genera.</title>
        <authorList>
            <person name="Sun Z."/>
            <person name="Harris H.M."/>
            <person name="McCann A."/>
            <person name="Guo C."/>
            <person name="Argimon S."/>
            <person name="Zhang W."/>
            <person name="Yang X."/>
            <person name="Jeffery I.B."/>
            <person name="Cooney J.C."/>
            <person name="Kagawa T.F."/>
            <person name="Liu W."/>
            <person name="Song Y."/>
            <person name="Salvetti E."/>
            <person name="Wrobel A."/>
            <person name="Rasinkangas P."/>
            <person name="Parkhill J."/>
            <person name="Rea M.C."/>
            <person name="O'Sullivan O."/>
            <person name="Ritari J."/>
            <person name="Douillard F.P."/>
            <person name="Paul Ross R."/>
            <person name="Yang R."/>
            <person name="Briner A.E."/>
            <person name="Felis G.E."/>
            <person name="de Vos W.M."/>
            <person name="Barrangou R."/>
            <person name="Klaenhammer T.R."/>
            <person name="Caufield P.W."/>
            <person name="Cui Y."/>
            <person name="Zhang H."/>
            <person name="O'Toole P.W."/>
        </authorList>
    </citation>
    <scope>NUCLEOTIDE SEQUENCE [LARGE SCALE GENOMIC DNA]</scope>
    <source>
        <strain evidence="2 3">LMG 26013</strain>
    </source>
</reference>
<dbReference type="CDD" id="cd00093">
    <property type="entry name" value="HTH_XRE"/>
    <property type="match status" value="1"/>
</dbReference>
<evidence type="ECO:0000313" key="2">
    <source>
        <dbReference type="EMBL" id="KRO07548.1"/>
    </source>
</evidence>
<organism evidence="2 3">
    <name type="scientific">Lactiplantibacillus xiangfangensis</name>
    <dbReference type="NCBI Taxonomy" id="942150"/>
    <lineage>
        <taxon>Bacteria</taxon>
        <taxon>Bacillati</taxon>
        <taxon>Bacillota</taxon>
        <taxon>Bacilli</taxon>
        <taxon>Lactobacillales</taxon>
        <taxon>Lactobacillaceae</taxon>
        <taxon>Lactiplantibacillus</taxon>
    </lineage>
</organism>
<dbReference type="Pfam" id="PF13443">
    <property type="entry name" value="HTH_26"/>
    <property type="match status" value="1"/>
</dbReference>
<dbReference type="STRING" id="942150.IV64_GL001475"/>
<dbReference type="InterPro" id="IPR001387">
    <property type="entry name" value="Cro/C1-type_HTH"/>
</dbReference>
<accession>A0A0R2M518</accession>
<gene>
    <name evidence="2" type="ORF">IV64_GL001475</name>
</gene>
<protein>
    <recommendedName>
        <fullName evidence="1">HTH cro/C1-type domain-containing protein</fullName>
    </recommendedName>
</protein>
<dbReference type="SMART" id="SM00530">
    <property type="entry name" value="HTH_XRE"/>
    <property type="match status" value="1"/>
</dbReference>
<comment type="caution">
    <text evidence="2">The sequence shown here is derived from an EMBL/GenBank/DDBJ whole genome shotgun (WGS) entry which is preliminary data.</text>
</comment>
<dbReference type="GO" id="GO:0003677">
    <property type="term" value="F:DNA binding"/>
    <property type="evidence" value="ECO:0007669"/>
    <property type="project" value="InterPro"/>
</dbReference>
<proteinExistence type="predicted"/>
<dbReference type="AlphaFoldDB" id="A0A0R2M518"/>